<dbReference type="InterPro" id="IPR051397">
    <property type="entry name" value="Zn-ADH-like_protein"/>
</dbReference>
<dbReference type="Proteomes" id="UP000253303">
    <property type="component" value="Unassembled WGS sequence"/>
</dbReference>
<gene>
    <name evidence="2" type="ORF">DP939_44405</name>
</gene>
<dbReference type="Pfam" id="PF13602">
    <property type="entry name" value="ADH_zinc_N_2"/>
    <property type="match status" value="1"/>
</dbReference>
<dbReference type="Gene3D" id="3.40.50.720">
    <property type="entry name" value="NAD(P)-binding Rossmann-like Domain"/>
    <property type="match status" value="1"/>
</dbReference>
<keyword evidence="3" id="KW-1185">Reference proteome</keyword>
<dbReference type="RefSeq" id="WP_113986856.1">
    <property type="nucleotide sequence ID" value="NZ_QMEY01000049.1"/>
</dbReference>
<dbReference type="AlphaFoldDB" id="A0A366LE55"/>
<dbReference type="PANTHER" id="PTHR43677:SF4">
    <property type="entry name" value="QUINONE OXIDOREDUCTASE-LIKE PROTEIN 2"/>
    <property type="match status" value="1"/>
</dbReference>
<dbReference type="SUPFAM" id="SSF50129">
    <property type="entry name" value="GroES-like"/>
    <property type="match status" value="1"/>
</dbReference>
<proteinExistence type="predicted"/>
<dbReference type="InterPro" id="IPR013154">
    <property type="entry name" value="ADH-like_N"/>
</dbReference>
<feature type="domain" description="Enoyl reductase (ER)" evidence="1">
    <location>
        <begin position="10"/>
        <end position="324"/>
    </location>
</feature>
<dbReference type="PANTHER" id="PTHR43677">
    <property type="entry name" value="SHORT-CHAIN DEHYDROGENASE/REDUCTASE"/>
    <property type="match status" value="1"/>
</dbReference>
<evidence type="ECO:0000313" key="3">
    <source>
        <dbReference type="Proteomes" id="UP000253303"/>
    </source>
</evidence>
<dbReference type="InterPro" id="IPR020843">
    <property type="entry name" value="ER"/>
</dbReference>
<sequence length="326" mass="33040">MRAVVLHEFGPPAHLRVVDVPTPRPAAGEVAVRVSAAGVQFLETQVRAGTMRGALGGVPLPVILAKEIAGLVTEVGPGGDTALIGVRVLASTAGLGGYAETAIVPAANLVPVGDAIGLPEAVAVYRYGATAQGLIKAARVGAGDRALVLAAAGAIGTILVQLLKRAGVTVVAAARGEHKVGLLGRLGADHIVDYSLPGWTGLARDAAGGSVDVVFDHVGGALGRESLELLTPGTGRQIVFGFSSGTPLEVRPMELIGRGLTLTGFSAGLIWSRPALARDLVTEVLELAAAGRLTPVIGRRFPLERAADAHAAIEARGTVGKTLLIP</sequence>
<comment type="caution">
    <text evidence="2">The sequence shown here is derived from an EMBL/GenBank/DDBJ whole genome shotgun (WGS) entry which is preliminary data.</text>
</comment>
<organism evidence="2 3">
    <name type="scientific">Spongiactinospora rosea</name>
    <dbReference type="NCBI Taxonomy" id="2248750"/>
    <lineage>
        <taxon>Bacteria</taxon>
        <taxon>Bacillati</taxon>
        <taxon>Actinomycetota</taxon>
        <taxon>Actinomycetes</taxon>
        <taxon>Streptosporangiales</taxon>
        <taxon>Streptosporangiaceae</taxon>
        <taxon>Spongiactinospora</taxon>
    </lineage>
</organism>
<dbReference type="GO" id="GO:0016491">
    <property type="term" value="F:oxidoreductase activity"/>
    <property type="evidence" value="ECO:0007669"/>
    <property type="project" value="InterPro"/>
</dbReference>
<protein>
    <submittedName>
        <fullName evidence="2">NADPH:quinone reductase</fullName>
    </submittedName>
</protein>
<reference evidence="2 3" key="1">
    <citation type="submission" date="2018-06" db="EMBL/GenBank/DDBJ databases">
        <title>Sphaerisporangium craniellae sp. nov., isolated from a marine sponge in the South China Sea.</title>
        <authorList>
            <person name="Li L."/>
        </authorList>
    </citation>
    <scope>NUCLEOTIDE SEQUENCE [LARGE SCALE GENOMIC DNA]</scope>
    <source>
        <strain evidence="2 3">LHW63015</strain>
    </source>
</reference>
<dbReference type="InterPro" id="IPR036291">
    <property type="entry name" value="NAD(P)-bd_dom_sf"/>
</dbReference>
<dbReference type="SMART" id="SM00829">
    <property type="entry name" value="PKS_ER"/>
    <property type="match status" value="1"/>
</dbReference>
<dbReference type="EMBL" id="QMEY01000049">
    <property type="protein sequence ID" value="RBQ12147.1"/>
    <property type="molecule type" value="Genomic_DNA"/>
</dbReference>
<dbReference type="SUPFAM" id="SSF51735">
    <property type="entry name" value="NAD(P)-binding Rossmann-fold domains"/>
    <property type="match status" value="1"/>
</dbReference>
<dbReference type="Gene3D" id="3.90.180.10">
    <property type="entry name" value="Medium-chain alcohol dehydrogenases, catalytic domain"/>
    <property type="match status" value="1"/>
</dbReference>
<name>A0A366LE55_9ACTN</name>
<dbReference type="InterPro" id="IPR011032">
    <property type="entry name" value="GroES-like_sf"/>
</dbReference>
<dbReference type="OrthoDB" id="5195079at2"/>
<accession>A0A366LE55</accession>
<evidence type="ECO:0000313" key="2">
    <source>
        <dbReference type="EMBL" id="RBQ12147.1"/>
    </source>
</evidence>
<dbReference type="Pfam" id="PF08240">
    <property type="entry name" value="ADH_N"/>
    <property type="match status" value="1"/>
</dbReference>
<evidence type="ECO:0000259" key="1">
    <source>
        <dbReference type="SMART" id="SM00829"/>
    </source>
</evidence>